<keyword evidence="6 8" id="KW-0371">Homeobox</keyword>
<dbReference type="PROSITE" id="PS50071">
    <property type="entry name" value="HOMEOBOX_2"/>
    <property type="match status" value="1"/>
</dbReference>
<keyword evidence="11" id="KW-0812">Transmembrane</keyword>
<dbReference type="Pfam" id="PF00046">
    <property type="entry name" value="Homeodomain"/>
    <property type="match status" value="1"/>
</dbReference>
<dbReference type="SUPFAM" id="SSF46689">
    <property type="entry name" value="Homeodomain-like"/>
    <property type="match status" value="1"/>
</dbReference>
<comment type="subcellular location">
    <subcellularLocation>
        <location evidence="1 8 9">Nucleus</location>
    </subcellularLocation>
</comment>
<dbReference type="AlphaFoldDB" id="A0A9P0TP34"/>
<dbReference type="GO" id="GO:0031012">
    <property type="term" value="C:extracellular matrix"/>
    <property type="evidence" value="ECO:0007669"/>
    <property type="project" value="TreeGrafter"/>
</dbReference>
<feature type="domain" description="Homeobox" evidence="12">
    <location>
        <begin position="24"/>
        <end position="84"/>
    </location>
</feature>
<dbReference type="PANTHER" id="PTHR24373">
    <property type="entry name" value="SLIT RELATED LEUCINE-RICH REPEAT NEURONAL PROTEIN"/>
    <property type="match status" value="1"/>
</dbReference>
<dbReference type="Proteomes" id="UP001152562">
    <property type="component" value="Unassembled WGS sequence"/>
</dbReference>
<feature type="DNA-binding region" description="Homeobox" evidence="8">
    <location>
        <begin position="26"/>
        <end position="85"/>
    </location>
</feature>
<dbReference type="InterPro" id="IPR003591">
    <property type="entry name" value="Leu-rich_rpt_typical-subtyp"/>
</dbReference>
<dbReference type="InterPro" id="IPR009057">
    <property type="entry name" value="Homeodomain-like_sf"/>
</dbReference>
<dbReference type="InterPro" id="IPR020479">
    <property type="entry name" value="HD_metazoa"/>
</dbReference>
<dbReference type="GO" id="GO:0005615">
    <property type="term" value="C:extracellular space"/>
    <property type="evidence" value="ECO:0007669"/>
    <property type="project" value="TreeGrafter"/>
</dbReference>
<keyword evidence="7 8" id="KW-0539">Nucleus</keyword>
<evidence type="ECO:0000313" key="13">
    <source>
        <dbReference type="EMBL" id="CAH4032360.1"/>
    </source>
</evidence>
<keyword evidence="3" id="KW-0732">Signal</keyword>
<evidence type="ECO:0000256" key="8">
    <source>
        <dbReference type="PROSITE-ProRule" id="PRU00108"/>
    </source>
</evidence>
<dbReference type="Pfam" id="PF13855">
    <property type="entry name" value="LRR_8"/>
    <property type="match status" value="2"/>
</dbReference>
<dbReference type="InterPro" id="IPR001356">
    <property type="entry name" value="HD"/>
</dbReference>
<evidence type="ECO:0000256" key="6">
    <source>
        <dbReference type="ARBA" id="ARBA00023155"/>
    </source>
</evidence>
<evidence type="ECO:0000256" key="1">
    <source>
        <dbReference type="ARBA" id="ARBA00004123"/>
    </source>
</evidence>
<gene>
    <name evidence="13" type="ORF">PIBRA_LOCUS8751</name>
</gene>
<dbReference type="PROSITE" id="PS00027">
    <property type="entry name" value="HOMEOBOX_1"/>
    <property type="match status" value="1"/>
</dbReference>
<dbReference type="GO" id="GO:0005634">
    <property type="term" value="C:nucleus"/>
    <property type="evidence" value="ECO:0007669"/>
    <property type="project" value="UniProtKB-SubCell"/>
</dbReference>
<dbReference type="FunFam" id="1.10.10.60:FF:000373">
    <property type="entry name" value="Blast:Brain-specific homeobox protein"/>
    <property type="match status" value="1"/>
</dbReference>
<dbReference type="Pfam" id="PF13516">
    <property type="entry name" value="LRR_6"/>
    <property type="match status" value="1"/>
</dbReference>
<comment type="caution">
    <text evidence="13">The sequence shown here is derived from an EMBL/GenBank/DDBJ whole genome shotgun (WGS) entry which is preliminary data.</text>
</comment>
<keyword evidence="4" id="KW-0677">Repeat</keyword>
<name>A0A9P0TP34_PIEBR</name>
<evidence type="ECO:0000256" key="4">
    <source>
        <dbReference type="ARBA" id="ARBA00022737"/>
    </source>
</evidence>
<dbReference type="SUPFAM" id="SSF52058">
    <property type="entry name" value="L domain-like"/>
    <property type="match status" value="1"/>
</dbReference>
<evidence type="ECO:0000256" key="3">
    <source>
        <dbReference type="ARBA" id="ARBA00022729"/>
    </source>
</evidence>
<dbReference type="SMART" id="SM00389">
    <property type="entry name" value="HOX"/>
    <property type="match status" value="1"/>
</dbReference>
<feature type="transmembrane region" description="Helical" evidence="11">
    <location>
        <begin position="593"/>
        <end position="616"/>
    </location>
</feature>
<dbReference type="InterPro" id="IPR001611">
    <property type="entry name" value="Leu-rich_rpt"/>
</dbReference>
<feature type="compositionally biased region" description="Basic and acidic residues" evidence="10">
    <location>
        <begin position="119"/>
        <end position="128"/>
    </location>
</feature>
<dbReference type="EMBL" id="CALOZG010000028">
    <property type="protein sequence ID" value="CAH4032360.1"/>
    <property type="molecule type" value="Genomic_DNA"/>
</dbReference>
<proteinExistence type="predicted"/>
<dbReference type="PRINTS" id="PR00024">
    <property type="entry name" value="HOMEOBOX"/>
</dbReference>
<evidence type="ECO:0000259" key="12">
    <source>
        <dbReference type="PROSITE" id="PS50071"/>
    </source>
</evidence>
<feature type="region of interest" description="Disordered" evidence="10">
    <location>
        <begin position="107"/>
        <end position="128"/>
    </location>
</feature>
<keyword evidence="11" id="KW-1133">Transmembrane helix</keyword>
<dbReference type="GO" id="GO:0003677">
    <property type="term" value="F:DNA binding"/>
    <property type="evidence" value="ECO:0007669"/>
    <property type="project" value="UniProtKB-UniRule"/>
</dbReference>
<keyword evidence="2" id="KW-0433">Leucine-rich repeat</keyword>
<reference evidence="13" key="1">
    <citation type="submission" date="2022-05" db="EMBL/GenBank/DDBJ databases">
        <authorList>
            <person name="Okamura Y."/>
        </authorList>
    </citation>
    <scope>NUCLEOTIDE SEQUENCE</scope>
</reference>
<dbReference type="CDD" id="cd00086">
    <property type="entry name" value="homeodomain"/>
    <property type="match status" value="1"/>
</dbReference>
<dbReference type="InterPro" id="IPR050328">
    <property type="entry name" value="Dev_Immune_Receptor"/>
</dbReference>
<evidence type="ECO:0000313" key="14">
    <source>
        <dbReference type="Proteomes" id="UP001152562"/>
    </source>
</evidence>
<dbReference type="PANTHER" id="PTHR24373:SF392">
    <property type="entry name" value="NEPHROCAN"/>
    <property type="match status" value="1"/>
</dbReference>
<dbReference type="Gene3D" id="1.10.10.60">
    <property type="entry name" value="Homeodomain-like"/>
    <property type="match status" value="1"/>
</dbReference>
<keyword evidence="11" id="KW-0472">Membrane</keyword>
<dbReference type="PROSITE" id="PS51450">
    <property type="entry name" value="LRR"/>
    <property type="match status" value="1"/>
</dbReference>
<evidence type="ECO:0000256" key="7">
    <source>
        <dbReference type="ARBA" id="ARBA00023242"/>
    </source>
</evidence>
<dbReference type="Gene3D" id="3.80.10.10">
    <property type="entry name" value="Ribonuclease Inhibitor"/>
    <property type="match status" value="3"/>
</dbReference>
<evidence type="ECO:0000256" key="2">
    <source>
        <dbReference type="ARBA" id="ARBA00022614"/>
    </source>
</evidence>
<protein>
    <recommendedName>
        <fullName evidence="12">Homeobox domain-containing protein</fullName>
    </recommendedName>
</protein>
<evidence type="ECO:0000256" key="11">
    <source>
        <dbReference type="SAM" id="Phobius"/>
    </source>
</evidence>
<keyword evidence="14" id="KW-1185">Reference proteome</keyword>
<organism evidence="13 14">
    <name type="scientific">Pieris brassicae</name>
    <name type="common">White butterfly</name>
    <name type="synonym">Large white butterfly</name>
    <dbReference type="NCBI Taxonomy" id="7116"/>
    <lineage>
        <taxon>Eukaryota</taxon>
        <taxon>Metazoa</taxon>
        <taxon>Ecdysozoa</taxon>
        <taxon>Arthropoda</taxon>
        <taxon>Hexapoda</taxon>
        <taxon>Insecta</taxon>
        <taxon>Pterygota</taxon>
        <taxon>Neoptera</taxon>
        <taxon>Endopterygota</taxon>
        <taxon>Lepidoptera</taxon>
        <taxon>Glossata</taxon>
        <taxon>Ditrysia</taxon>
        <taxon>Papilionoidea</taxon>
        <taxon>Pieridae</taxon>
        <taxon>Pierinae</taxon>
        <taxon>Pieris</taxon>
    </lineage>
</organism>
<dbReference type="PRINTS" id="PR00019">
    <property type="entry name" value="LEURICHRPT"/>
</dbReference>
<evidence type="ECO:0000256" key="9">
    <source>
        <dbReference type="RuleBase" id="RU000682"/>
    </source>
</evidence>
<dbReference type="InterPro" id="IPR017970">
    <property type="entry name" value="Homeobox_CS"/>
</dbReference>
<sequence length="647" mass="73982">MPKCVPYHALFTPSELSLSALKHCRRRKARTVFSDPQLTGLEKRFESQRYLSTPERVELAGALNLSETQVKTWFQNRRMKHKKQMRKLQQKGSTAVDFTTKHTMKCSQDDSRISTTHTSDSESEHSDSDIDIVGESNYAHHYSNTVNISVTMSVRGIFIVVIIGLIGVYGDDTPEKSNETISKNPVWKQTGICRKCICKDEKINCFDQSLTTSFSKKEWTDVAEFKPKIIDLSDNSITNVTAFTQFSVEILNLSRNSIEFIENASFKDLQSMKVLDLSHNKLTSAKLSPHAFEGRYSPEEYEPLASMRTLSLAYNDLHSLNQDLFEHLPELTELDLSGNPLTTIDHVTVIAISSLPMLKVLRMRSCQLPDIPEKFLHTPRYLERLDLSDNKLTAVPLELEETKNLLYLNLNQNPITELDVNSEDHPGFPRLRKLQELHMCNMRKLQRIGGGALAGLETIQRLHMCCNPHLSYIDPKALARSDDIGETYDWPLIKELYLQSNNLSEVDRGFLSRWDLLEKVDISNNPYLCDCSTQWMVDILVPVVEKKTTNSSEKMICQEPIEMRGYTMKHLHDIHRTMRCVDKYGHRPERDGAMLLGTLIGVLLAVPIVFGLMMLWKHGYFSRCGLRGPIDVSRAFYKRAPADDNYI</sequence>
<dbReference type="InterPro" id="IPR032675">
    <property type="entry name" value="LRR_dom_sf"/>
</dbReference>
<accession>A0A9P0TP34</accession>
<evidence type="ECO:0000256" key="10">
    <source>
        <dbReference type="SAM" id="MobiDB-lite"/>
    </source>
</evidence>
<dbReference type="SMART" id="SM00369">
    <property type="entry name" value="LRR_TYP"/>
    <property type="match status" value="8"/>
</dbReference>
<evidence type="ECO:0000256" key="5">
    <source>
        <dbReference type="ARBA" id="ARBA00023125"/>
    </source>
</evidence>
<keyword evidence="5 8" id="KW-0238">DNA-binding</keyword>
<dbReference type="GO" id="GO:0000981">
    <property type="term" value="F:DNA-binding transcription factor activity, RNA polymerase II-specific"/>
    <property type="evidence" value="ECO:0007669"/>
    <property type="project" value="InterPro"/>
</dbReference>